<proteinExistence type="predicted"/>
<reference evidence="1 2" key="2">
    <citation type="journal article" date="2011" name="J. Antibiot.">
        <title>Furaquinocins I and J: novel polyketide isoprenoid hybrid compounds from Streptomyces reveromyceticus SN-593.</title>
        <authorList>
            <person name="Panthee S."/>
            <person name="Takahashi S."/>
            <person name="Takagi H."/>
            <person name="Nogawa T."/>
            <person name="Oowada E."/>
            <person name="Uramoto M."/>
            <person name="Osada H."/>
        </authorList>
    </citation>
    <scope>NUCLEOTIDE SEQUENCE [LARGE SCALE GENOMIC DNA]</scope>
    <source>
        <strain evidence="1 2">SN-593</strain>
    </source>
</reference>
<dbReference type="Proteomes" id="UP000595703">
    <property type="component" value="Chromosome"/>
</dbReference>
<sequence>MTTISRILAAAADQLDPHATMTHPIGGHEIPVCMTTGWLDLAVGDAVTAVLHHIPGFMRLADQFAIIAAARRALPPVAGTIAEYATQLRTLAGAL</sequence>
<gene>
    <name evidence="1" type="ORF">RVR_5796</name>
</gene>
<reference evidence="1 2" key="4">
    <citation type="journal article" date="2020" name="Sci. Rep.">
        <title>beta-carboline chemical signals induce reveromycin production through a LuxR family regulator in Streptomyces sp. SN-593.</title>
        <authorList>
            <person name="Panthee S."/>
            <person name="Kito N."/>
            <person name="Hayashi T."/>
            <person name="Shimizu T."/>
            <person name="Ishikawa J."/>
            <person name="Hamamoto H."/>
            <person name="Osada H."/>
            <person name="Takahashi S."/>
        </authorList>
    </citation>
    <scope>NUCLEOTIDE SEQUENCE [LARGE SCALE GENOMIC DNA]</scope>
    <source>
        <strain evidence="1 2">SN-593</strain>
    </source>
</reference>
<protein>
    <submittedName>
        <fullName evidence="1">Uncharacterized protein</fullName>
    </submittedName>
</protein>
<organism evidence="1 2">
    <name type="scientific">Actinacidiphila reveromycinica</name>
    <dbReference type="NCBI Taxonomy" id="659352"/>
    <lineage>
        <taxon>Bacteria</taxon>
        <taxon>Bacillati</taxon>
        <taxon>Actinomycetota</taxon>
        <taxon>Actinomycetes</taxon>
        <taxon>Kitasatosporales</taxon>
        <taxon>Streptomycetaceae</taxon>
        <taxon>Actinacidiphila</taxon>
    </lineage>
</organism>
<name>A0A7U3URY0_9ACTN</name>
<reference evidence="1 2" key="1">
    <citation type="journal article" date="2010" name="J. Bacteriol.">
        <title>Biochemical characterization of a novel indole prenyltransferase from Streptomyces sp. SN-593.</title>
        <authorList>
            <person name="Takahashi S."/>
            <person name="Takagi H."/>
            <person name="Toyoda A."/>
            <person name="Uramoto M."/>
            <person name="Nogawa T."/>
            <person name="Ueki M."/>
            <person name="Sakaki Y."/>
            <person name="Osada H."/>
        </authorList>
    </citation>
    <scope>NUCLEOTIDE SEQUENCE [LARGE SCALE GENOMIC DNA]</scope>
    <source>
        <strain evidence="1 2">SN-593</strain>
    </source>
</reference>
<dbReference type="AlphaFoldDB" id="A0A7U3URY0"/>
<evidence type="ECO:0000313" key="1">
    <source>
        <dbReference type="EMBL" id="BBA99255.1"/>
    </source>
</evidence>
<reference evidence="1 2" key="3">
    <citation type="journal article" date="2011" name="Nat. Chem. Biol.">
        <title>Reveromycin A biosynthesis uses RevG and RevJ for stereospecific spiroacetal formation.</title>
        <authorList>
            <person name="Takahashi S."/>
            <person name="Toyoda A."/>
            <person name="Sekiyama Y."/>
            <person name="Takagi H."/>
            <person name="Nogawa T."/>
            <person name="Uramoto M."/>
            <person name="Suzuki R."/>
            <person name="Koshino H."/>
            <person name="Kumano T."/>
            <person name="Panthee S."/>
            <person name="Dairi T."/>
            <person name="Ishikawa J."/>
            <person name="Ikeda H."/>
            <person name="Sakaki Y."/>
            <person name="Osada H."/>
        </authorList>
    </citation>
    <scope>NUCLEOTIDE SEQUENCE [LARGE SCALE GENOMIC DNA]</scope>
    <source>
        <strain evidence="1 2">SN-593</strain>
    </source>
</reference>
<dbReference type="RefSeq" id="WP_202235270.1">
    <property type="nucleotide sequence ID" value="NZ_AP018365.1"/>
</dbReference>
<dbReference type="EMBL" id="AP018365">
    <property type="protein sequence ID" value="BBA99255.1"/>
    <property type="molecule type" value="Genomic_DNA"/>
</dbReference>
<accession>A0A7U3URY0</accession>
<evidence type="ECO:0000313" key="2">
    <source>
        <dbReference type="Proteomes" id="UP000595703"/>
    </source>
</evidence>
<dbReference type="KEGG" id="arev:RVR_5796"/>
<keyword evidence="2" id="KW-1185">Reference proteome</keyword>